<feature type="transmembrane region" description="Helical" evidence="1">
    <location>
        <begin position="103"/>
        <end position="123"/>
    </location>
</feature>
<keyword evidence="1" id="KW-1133">Transmembrane helix</keyword>
<gene>
    <name evidence="2" type="ORF">ACN38_g12990</name>
</gene>
<reference evidence="2 3" key="1">
    <citation type="submission" date="2015-08" db="EMBL/GenBank/DDBJ databases">
        <title>Genome sequencing of Penicillium nordicum.</title>
        <authorList>
            <person name="Nguyen H.D."/>
            <person name="Seifert K.A."/>
        </authorList>
    </citation>
    <scope>NUCLEOTIDE SEQUENCE [LARGE SCALE GENOMIC DNA]</scope>
    <source>
        <strain evidence="2 3">DAOMC 185683</strain>
    </source>
</reference>
<proteinExistence type="predicted"/>
<accession>A0A0M8NXG4</accession>
<dbReference type="EMBL" id="LHQQ01000526">
    <property type="protein sequence ID" value="KOS36281.1"/>
    <property type="molecule type" value="Genomic_DNA"/>
</dbReference>
<keyword evidence="3" id="KW-1185">Reference proteome</keyword>
<evidence type="ECO:0000313" key="3">
    <source>
        <dbReference type="Proteomes" id="UP000037696"/>
    </source>
</evidence>
<evidence type="ECO:0000256" key="1">
    <source>
        <dbReference type="SAM" id="Phobius"/>
    </source>
</evidence>
<comment type="caution">
    <text evidence="2">The sequence shown here is derived from an EMBL/GenBank/DDBJ whole genome shotgun (WGS) entry which is preliminary data.</text>
</comment>
<name>A0A0M8NXG4_9EURO</name>
<organism evidence="2 3">
    <name type="scientific">Penicillium nordicum</name>
    <dbReference type="NCBI Taxonomy" id="229535"/>
    <lineage>
        <taxon>Eukaryota</taxon>
        <taxon>Fungi</taxon>
        <taxon>Dikarya</taxon>
        <taxon>Ascomycota</taxon>
        <taxon>Pezizomycotina</taxon>
        <taxon>Eurotiomycetes</taxon>
        <taxon>Eurotiomycetidae</taxon>
        <taxon>Eurotiales</taxon>
        <taxon>Aspergillaceae</taxon>
        <taxon>Penicillium</taxon>
    </lineage>
</organism>
<sequence length="126" mass="14389">MHLPDQVGAFLFRSKLAYCPQFQCLHYTSFLFGLFCQNSLTAHSFNVCIILLSYLVYFVKTRLLRAGSMFALYPLGGYKYPLLPPISLFFFLPSPHHSGSTSWFLLSTLQFFFSPLVLASGLYSTY</sequence>
<dbReference type="Proteomes" id="UP000037696">
    <property type="component" value="Unassembled WGS sequence"/>
</dbReference>
<evidence type="ECO:0000313" key="2">
    <source>
        <dbReference type="EMBL" id="KOS36281.1"/>
    </source>
</evidence>
<feature type="transmembrane region" description="Helical" evidence="1">
    <location>
        <begin position="40"/>
        <end position="59"/>
    </location>
</feature>
<dbReference type="AlphaFoldDB" id="A0A0M8NXG4"/>
<protein>
    <submittedName>
        <fullName evidence="2">Uncharacterized protein</fullName>
    </submittedName>
</protein>
<feature type="transmembrane region" description="Helical" evidence="1">
    <location>
        <begin position="71"/>
        <end position="91"/>
    </location>
</feature>
<keyword evidence="1" id="KW-0472">Membrane</keyword>
<keyword evidence="1" id="KW-0812">Transmembrane</keyword>